<proteinExistence type="predicted"/>
<dbReference type="Proteomes" id="UP000256326">
    <property type="component" value="Unassembled WGS sequence"/>
</dbReference>
<dbReference type="OrthoDB" id="9926779at2"/>
<dbReference type="EMBL" id="QNUG01000015">
    <property type="protein sequence ID" value="REC70660.1"/>
    <property type="molecule type" value="Genomic_DNA"/>
</dbReference>
<evidence type="ECO:0000313" key="2">
    <source>
        <dbReference type="Proteomes" id="UP000256326"/>
    </source>
</evidence>
<comment type="caution">
    <text evidence="1">The sequence shown here is derived from an EMBL/GenBank/DDBJ whole genome shotgun (WGS) entry which is preliminary data.</text>
</comment>
<organism evidence="1 2">
    <name type="scientific">Epilithonimonas hispanica</name>
    <dbReference type="NCBI Taxonomy" id="358687"/>
    <lineage>
        <taxon>Bacteria</taxon>
        <taxon>Pseudomonadati</taxon>
        <taxon>Bacteroidota</taxon>
        <taxon>Flavobacteriia</taxon>
        <taxon>Flavobacteriales</taxon>
        <taxon>Weeksellaceae</taxon>
        <taxon>Chryseobacterium group</taxon>
        <taxon>Epilithonimonas</taxon>
    </lineage>
</organism>
<sequence>MMENINRFQLIVEGKLFNCEIDEQNYVWIIELDGSRSNYGQVRPSMNLEDAKEIAKQMIHASNKTKKG</sequence>
<gene>
    <name evidence="1" type="ORF">DRF58_08940</name>
</gene>
<dbReference type="AlphaFoldDB" id="A0A3D9CY09"/>
<reference evidence="1 2" key="1">
    <citation type="journal article" date="2006" name="Int. J. Syst. Evol. Microbiol.">
        <title>Chryseobacterium hispanicum sp. nov., isolated from the drinking water distribution system of Sevilla, Spain.</title>
        <authorList>
            <person name="Gallego V."/>
            <person name="Garcia M.T."/>
            <person name="Ventosa A."/>
        </authorList>
    </citation>
    <scope>NUCLEOTIDE SEQUENCE [LARGE SCALE GENOMIC DNA]</scope>
    <source>
        <strain evidence="1 2">KCTC 22104</strain>
    </source>
</reference>
<dbReference type="RefSeq" id="WP_116034751.1">
    <property type="nucleotide sequence ID" value="NZ_JBHLVV010000034.1"/>
</dbReference>
<evidence type="ECO:0000313" key="1">
    <source>
        <dbReference type="EMBL" id="REC70660.1"/>
    </source>
</evidence>
<accession>A0A3D9CY09</accession>
<protein>
    <submittedName>
        <fullName evidence="1">Uncharacterized protein</fullName>
    </submittedName>
</protein>
<keyword evidence="2" id="KW-1185">Reference proteome</keyword>
<name>A0A3D9CY09_9FLAO</name>